<dbReference type="Pfam" id="PF00561">
    <property type="entry name" value="Abhydrolase_1"/>
    <property type="match status" value="1"/>
</dbReference>
<name>A0A6J2X6L1_SITOR</name>
<dbReference type="GO" id="GO:0016787">
    <property type="term" value="F:hydrolase activity"/>
    <property type="evidence" value="ECO:0007669"/>
    <property type="project" value="UniProtKB-KW"/>
</dbReference>
<dbReference type="Proteomes" id="UP000504635">
    <property type="component" value="Unplaced"/>
</dbReference>
<proteinExistence type="inferred from homology"/>
<evidence type="ECO:0000256" key="2">
    <source>
        <dbReference type="ARBA" id="ARBA00022801"/>
    </source>
</evidence>
<dbReference type="InterPro" id="IPR029058">
    <property type="entry name" value="AB_hydrolase_fold"/>
</dbReference>
<dbReference type="Gene3D" id="3.40.50.1820">
    <property type="entry name" value="alpha/beta hydrolase"/>
    <property type="match status" value="1"/>
</dbReference>
<dbReference type="GO" id="GO:0016020">
    <property type="term" value="C:membrane"/>
    <property type="evidence" value="ECO:0007669"/>
    <property type="project" value="TreeGrafter"/>
</dbReference>
<feature type="domain" description="AB hydrolase-1" evidence="3">
    <location>
        <begin position="54"/>
        <end position="156"/>
    </location>
</feature>
<gene>
    <name evidence="5" type="primary">LOC115875484</name>
</gene>
<evidence type="ECO:0000259" key="3">
    <source>
        <dbReference type="Pfam" id="PF00561"/>
    </source>
</evidence>
<evidence type="ECO:0000313" key="4">
    <source>
        <dbReference type="Proteomes" id="UP000504635"/>
    </source>
</evidence>
<keyword evidence="2 5" id="KW-0378">Hydrolase</keyword>
<dbReference type="SUPFAM" id="SSF53474">
    <property type="entry name" value="alpha/beta-Hydrolases"/>
    <property type="match status" value="1"/>
</dbReference>
<dbReference type="KEGG" id="soy:115875484"/>
<dbReference type="RefSeq" id="XP_030746811.1">
    <property type="nucleotide sequence ID" value="XM_030890951.1"/>
</dbReference>
<dbReference type="OrthoDB" id="190201at2759"/>
<evidence type="ECO:0000256" key="1">
    <source>
        <dbReference type="ARBA" id="ARBA00008645"/>
    </source>
</evidence>
<dbReference type="PANTHER" id="PTHR43798">
    <property type="entry name" value="MONOACYLGLYCEROL LIPASE"/>
    <property type="match status" value="1"/>
</dbReference>
<dbReference type="InterPro" id="IPR050266">
    <property type="entry name" value="AB_hydrolase_sf"/>
</dbReference>
<dbReference type="AlphaFoldDB" id="A0A6J2X6L1"/>
<comment type="similarity">
    <text evidence="1">Belongs to the AB hydrolase superfamily.</text>
</comment>
<organism evidence="4 5">
    <name type="scientific">Sitophilus oryzae</name>
    <name type="common">Rice weevil</name>
    <name type="synonym">Curculio oryzae</name>
    <dbReference type="NCBI Taxonomy" id="7048"/>
    <lineage>
        <taxon>Eukaryota</taxon>
        <taxon>Metazoa</taxon>
        <taxon>Ecdysozoa</taxon>
        <taxon>Arthropoda</taxon>
        <taxon>Hexapoda</taxon>
        <taxon>Insecta</taxon>
        <taxon>Pterygota</taxon>
        <taxon>Neoptera</taxon>
        <taxon>Endopterygota</taxon>
        <taxon>Coleoptera</taxon>
        <taxon>Polyphaga</taxon>
        <taxon>Cucujiformia</taxon>
        <taxon>Curculionidae</taxon>
        <taxon>Dryophthorinae</taxon>
        <taxon>Sitophilus</taxon>
    </lineage>
</organism>
<dbReference type="InterPro" id="IPR000073">
    <property type="entry name" value="AB_hydrolase_1"/>
</dbReference>
<dbReference type="FunCoup" id="A0A6J2X6L1">
    <property type="interactions" value="1"/>
</dbReference>
<protein>
    <submittedName>
        <fullName evidence="5">Probable serine hydrolase</fullName>
    </submittedName>
</protein>
<reference evidence="5" key="1">
    <citation type="submission" date="2025-08" db="UniProtKB">
        <authorList>
            <consortium name="RefSeq"/>
        </authorList>
    </citation>
    <scope>IDENTIFICATION</scope>
    <source>
        <tissue evidence="5">Gonads</tissue>
    </source>
</reference>
<dbReference type="GeneID" id="115875484"/>
<accession>A0A6J2X6L1</accession>
<dbReference type="InParanoid" id="A0A6J2X6L1"/>
<keyword evidence="4" id="KW-1185">Reference proteome</keyword>
<sequence>MSLYRSVSKFCLTIRQPNNYCRNLSNKNTFKEVAIPVPWGEIRGKWWGPTESRPILILHGWQDNCGSFDRLMPLLNNEVGYLAIDLPGHGYSSRLPAGIPYTITEYLSTIKYVEKYLGWPRVALMGHSLGSAVSFTYTMIYPDKVDFLVCIDGAKPLVPKVTKNRLTRALDAFLKNSDLVIENREPPSYTIEEMKRIIHQPNDGAVDIDVAHYLMERNIAPSKTQPGKYYFTRDPRLKAEAFTYITQEEILYTVRNMKCPIFVAKAKGSHYFEQKENFYEVLDVLKKNIADFEFNYIEGTHNVHLNNPEAELSSLIDTFISKHNLIDRSVSTGIKEDIVVEEIDLLRNKI</sequence>
<evidence type="ECO:0000313" key="5">
    <source>
        <dbReference type="RefSeq" id="XP_030746811.1"/>
    </source>
</evidence>
<dbReference type="PANTHER" id="PTHR43798:SF14">
    <property type="entry name" value="SERINE HYDROLASE-LIKE PROTEIN DDB_G0286239"/>
    <property type="match status" value="1"/>
</dbReference>